<dbReference type="Proteomes" id="UP001139333">
    <property type="component" value="Unassembled WGS sequence"/>
</dbReference>
<evidence type="ECO:0008006" key="3">
    <source>
        <dbReference type="Google" id="ProtNLM"/>
    </source>
</evidence>
<dbReference type="RefSeq" id="WP_248994323.1">
    <property type="nucleotide sequence ID" value="NZ_JAKIKP010000002.1"/>
</dbReference>
<comment type="caution">
    <text evidence="1">The sequence shown here is derived from an EMBL/GenBank/DDBJ whole genome shotgun (WGS) entry which is preliminary data.</text>
</comment>
<accession>A0A9X1ZKS5</accession>
<name>A0A9X1ZKS5_9GAMM</name>
<keyword evidence="2" id="KW-1185">Reference proteome</keyword>
<evidence type="ECO:0000313" key="2">
    <source>
        <dbReference type="Proteomes" id="UP001139333"/>
    </source>
</evidence>
<reference evidence="1" key="1">
    <citation type="submission" date="2022-01" db="EMBL/GenBank/DDBJ databases">
        <title>Whole genome-based taxonomy of the Shewanellaceae.</title>
        <authorList>
            <person name="Martin-Rodriguez A.J."/>
        </authorList>
    </citation>
    <scope>NUCLEOTIDE SEQUENCE</scope>
    <source>
        <strain evidence="1">DSM 16422</strain>
    </source>
</reference>
<dbReference type="GO" id="GO:0009289">
    <property type="term" value="C:pilus"/>
    <property type="evidence" value="ECO:0007669"/>
    <property type="project" value="InterPro"/>
</dbReference>
<dbReference type="AlphaFoldDB" id="A0A9X1ZKS5"/>
<dbReference type="Gene3D" id="2.60.40.1090">
    <property type="entry name" value="Fimbrial-type adhesion domain"/>
    <property type="match status" value="1"/>
</dbReference>
<sequence length="206" mass="22253">MNAKFLVLTLFGLLVAVGKFTKALALCIFLSLVSFSATTAKESSAETKIKIKGVIVTSGCSFSFLTQSNNVDTIDFGDYNVSNDRGIKEQIFHIQGREKGSAELGCSAFLAAQEKVSISFGDSSGRQLDQRGVVTYGAGNNIRVEINSTDLEASNNNPITLSNNEIKYDKDFASKGNFSFIAKPLGLKQAEPGEYNGSLSIYIKYN</sequence>
<dbReference type="InterPro" id="IPR036937">
    <property type="entry name" value="Adhesion_dom_fimbrial_sf"/>
</dbReference>
<protein>
    <recommendedName>
        <fullName evidence="3">Fimbrial protein</fullName>
    </recommendedName>
</protein>
<organism evidence="1 2">
    <name type="scientific">Shewanella gaetbuli</name>
    <dbReference type="NCBI Taxonomy" id="220752"/>
    <lineage>
        <taxon>Bacteria</taxon>
        <taxon>Pseudomonadati</taxon>
        <taxon>Pseudomonadota</taxon>
        <taxon>Gammaproteobacteria</taxon>
        <taxon>Alteromonadales</taxon>
        <taxon>Shewanellaceae</taxon>
        <taxon>Shewanella</taxon>
    </lineage>
</organism>
<proteinExistence type="predicted"/>
<gene>
    <name evidence="1" type="ORF">L2672_02785</name>
</gene>
<evidence type="ECO:0000313" key="1">
    <source>
        <dbReference type="EMBL" id="MCL1141630.1"/>
    </source>
</evidence>
<dbReference type="EMBL" id="JAKIKP010000002">
    <property type="protein sequence ID" value="MCL1141630.1"/>
    <property type="molecule type" value="Genomic_DNA"/>
</dbReference>
<dbReference type="GO" id="GO:0007155">
    <property type="term" value="P:cell adhesion"/>
    <property type="evidence" value="ECO:0007669"/>
    <property type="project" value="InterPro"/>
</dbReference>